<keyword evidence="2" id="KW-1185">Reference proteome</keyword>
<organism evidence="1 2">
    <name type="scientific">Chionoecetes opilio</name>
    <name type="common">Atlantic snow crab</name>
    <name type="synonym">Cancer opilio</name>
    <dbReference type="NCBI Taxonomy" id="41210"/>
    <lineage>
        <taxon>Eukaryota</taxon>
        <taxon>Metazoa</taxon>
        <taxon>Ecdysozoa</taxon>
        <taxon>Arthropoda</taxon>
        <taxon>Crustacea</taxon>
        <taxon>Multicrustacea</taxon>
        <taxon>Malacostraca</taxon>
        <taxon>Eumalacostraca</taxon>
        <taxon>Eucarida</taxon>
        <taxon>Decapoda</taxon>
        <taxon>Pleocyemata</taxon>
        <taxon>Brachyura</taxon>
        <taxon>Eubrachyura</taxon>
        <taxon>Majoidea</taxon>
        <taxon>Majidae</taxon>
        <taxon>Chionoecetes</taxon>
    </lineage>
</organism>
<dbReference type="EMBL" id="JACEEZ010014259">
    <property type="protein sequence ID" value="KAG0719600.1"/>
    <property type="molecule type" value="Genomic_DNA"/>
</dbReference>
<evidence type="ECO:0000313" key="1">
    <source>
        <dbReference type="EMBL" id="KAG0719600.1"/>
    </source>
</evidence>
<dbReference type="AlphaFoldDB" id="A0A8J4YE16"/>
<name>A0A8J4YE16_CHIOP</name>
<gene>
    <name evidence="1" type="ORF">GWK47_007208</name>
</gene>
<accession>A0A8J4YE16</accession>
<dbReference type="Proteomes" id="UP000770661">
    <property type="component" value="Unassembled WGS sequence"/>
</dbReference>
<evidence type="ECO:0000313" key="2">
    <source>
        <dbReference type="Proteomes" id="UP000770661"/>
    </source>
</evidence>
<reference evidence="1" key="1">
    <citation type="submission" date="2020-07" db="EMBL/GenBank/DDBJ databases">
        <title>The High-quality genome of the commercially important snow crab, Chionoecetes opilio.</title>
        <authorList>
            <person name="Jeong J.-H."/>
            <person name="Ryu S."/>
        </authorList>
    </citation>
    <scope>NUCLEOTIDE SEQUENCE</scope>
    <source>
        <strain evidence="1">MADBK_172401_WGS</strain>
        <tissue evidence="1">Digestive gland</tissue>
    </source>
</reference>
<comment type="caution">
    <text evidence="1">The sequence shown here is derived from an EMBL/GenBank/DDBJ whole genome shotgun (WGS) entry which is preliminary data.</text>
</comment>
<sequence>MVPSLREALRDPRVLRDMIQNPDTFRVTALVEAGLYDHWLGEHVRRAGECQGAPSATTTMAALALHNLWVLSEPSLQQCPRLNPPHRHSGVFSGPTGPSRRGFLGWGPAVFRRGSSSRREGQSECLTLVLDGPQDPRRPPVWVGPSVFRGSGLGPFARGPLLSKSLPPRVALSASDPPSRALFVRVSGSLAAEEVGAARWFETVFRGPGLPYRPFGRPPSWRRSPNSARATWSDMHILRGSR</sequence>
<proteinExistence type="predicted"/>
<protein>
    <submittedName>
        <fullName evidence="1">Uncharacterized protein</fullName>
    </submittedName>
</protein>